<sequence length="345" mass="35456">MCVSVCACVCVCVCACARERVLSCQAMALCCIPASPAPSLCIRNRSSWRFTTLGSRLFVPLNLKLQGRPVPRLIKPAAAASLDIIAVVNGASAADWFSNLLYNSGQQANNVVQLQLSSIGPASFAVIFGAGLVTSLSPCTLSVLPLTLGYIGASGSGKNRTQVFLDSIAFSSGLATTLALLGIVAALAGKAYGQIGQGLPIAVSCLAMLMGLNLLEIVDLQLPSFFGNFDARRAAASLPSSVQAYLAGLTFALAASPCSTPVLASILGYVAASQDPVVGGALLLAYTTGYVSPLLLAASFAGALQSLLSLRKYSSWINPTSGALLLGGGLYTFLDRVFPASSMTI</sequence>
<comment type="caution">
    <text evidence="1">The sequence shown here is derived from an EMBL/GenBank/DDBJ whole genome shotgun (WGS) entry which is preliminary data.</text>
</comment>
<organism evidence="1 2">
    <name type="scientific">Diphasiastrum complanatum</name>
    <name type="common">Issler's clubmoss</name>
    <name type="synonym">Lycopodium complanatum</name>
    <dbReference type="NCBI Taxonomy" id="34168"/>
    <lineage>
        <taxon>Eukaryota</taxon>
        <taxon>Viridiplantae</taxon>
        <taxon>Streptophyta</taxon>
        <taxon>Embryophyta</taxon>
        <taxon>Tracheophyta</taxon>
        <taxon>Lycopodiopsida</taxon>
        <taxon>Lycopodiales</taxon>
        <taxon>Lycopodiaceae</taxon>
        <taxon>Lycopodioideae</taxon>
        <taxon>Diphasiastrum</taxon>
    </lineage>
</organism>
<dbReference type="EMBL" id="CM055098">
    <property type="protein sequence ID" value="KAJ7550437.1"/>
    <property type="molecule type" value="Genomic_DNA"/>
</dbReference>
<evidence type="ECO:0000313" key="1">
    <source>
        <dbReference type="EMBL" id="KAJ7550437.1"/>
    </source>
</evidence>
<proteinExistence type="predicted"/>
<name>A0ACC2D828_DIPCM</name>
<protein>
    <submittedName>
        <fullName evidence="1">Uncharacterized protein</fullName>
    </submittedName>
</protein>
<dbReference type="Proteomes" id="UP001162992">
    <property type="component" value="Chromosome 7"/>
</dbReference>
<keyword evidence="2" id="KW-1185">Reference proteome</keyword>
<reference evidence="2" key="1">
    <citation type="journal article" date="2024" name="Proc. Natl. Acad. Sci. U.S.A.">
        <title>Extraordinary preservation of gene collinearity over three hundred million years revealed in homosporous lycophytes.</title>
        <authorList>
            <person name="Li C."/>
            <person name="Wickell D."/>
            <person name="Kuo L.Y."/>
            <person name="Chen X."/>
            <person name="Nie B."/>
            <person name="Liao X."/>
            <person name="Peng D."/>
            <person name="Ji J."/>
            <person name="Jenkins J."/>
            <person name="Williams M."/>
            <person name="Shu S."/>
            <person name="Plott C."/>
            <person name="Barry K."/>
            <person name="Rajasekar S."/>
            <person name="Grimwood J."/>
            <person name="Han X."/>
            <person name="Sun S."/>
            <person name="Hou Z."/>
            <person name="He W."/>
            <person name="Dai G."/>
            <person name="Sun C."/>
            <person name="Schmutz J."/>
            <person name="Leebens-Mack J.H."/>
            <person name="Li F.W."/>
            <person name="Wang L."/>
        </authorList>
    </citation>
    <scope>NUCLEOTIDE SEQUENCE [LARGE SCALE GENOMIC DNA]</scope>
    <source>
        <strain evidence="2">cv. PW_Plant_1</strain>
    </source>
</reference>
<gene>
    <name evidence="1" type="ORF">O6H91_07G101000</name>
</gene>
<evidence type="ECO:0000313" key="2">
    <source>
        <dbReference type="Proteomes" id="UP001162992"/>
    </source>
</evidence>
<accession>A0ACC2D828</accession>